<gene>
    <name evidence="1" type="ORF">PACLA_8A026615</name>
</gene>
<protein>
    <submittedName>
        <fullName evidence="1">Uncharacterized protein</fullName>
    </submittedName>
</protein>
<dbReference type="Proteomes" id="UP001152795">
    <property type="component" value="Unassembled WGS sequence"/>
</dbReference>
<sequence length="132" mass="14766">MELPWVLMGLRNHPNTDTGVSPNQLVFGSNIRAPGHPPRAFSSVQPTSFAEKLQASIASQRKPETPWHAAESQRKSHVPKALVSCDEILLREERSLPSLRPKYSGPFKVISRNKKTLTIELYNGHQETVSID</sequence>
<reference evidence="1" key="1">
    <citation type="submission" date="2020-04" db="EMBL/GenBank/DDBJ databases">
        <authorList>
            <person name="Alioto T."/>
            <person name="Alioto T."/>
            <person name="Gomez Garrido J."/>
        </authorList>
    </citation>
    <scope>NUCLEOTIDE SEQUENCE</scope>
    <source>
        <strain evidence="1">A484AB</strain>
    </source>
</reference>
<proteinExistence type="predicted"/>
<comment type="caution">
    <text evidence="1">The sequence shown here is derived from an EMBL/GenBank/DDBJ whole genome shotgun (WGS) entry which is preliminary data.</text>
</comment>
<evidence type="ECO:0000313" key="1">
    <source>
        <dbReference type="EMBL" id="CAB4046251.1"/>
    </source>
</evidence>
<dbReference type="PANTHER" id="PTHR38681">
    <property type="entry name" value="RETROVIRUS-RELATED POL POLYPROTEIN FROM TRANSPOSON 412-LIKE PROTEIN-RELATED"/>
    <property type="match status" value="1"/>
</dbReference>
<accession>A0A7D9KN33</accession>
<keyword evidence="2" id="KW-1185">Reference proteome</keyword>
<name>A0A7D9KN33_PARCT</name>
<organism evidence="1 2">
    <name type="scientific">Paramuricea clavata</name>
    <name type="common">Red gorgonian</name>
    <name type="synonym">Violescent sea-whip</name>
    <dbReference type="NCBI Taxonomy" id="317549"/>
    <lineage>
        <taxon>Eukaryota</taxon>
        <taxon>Metazoa</taxon>
        <taxon>Cnidaria</taxon>
        <taxon>Anthozoa</taxon>
        <taxon>Octocorallia</taxon>
        <taxon>Malacalcyonacea</taxon>
        <taxon>Plexauridae</taxon>
        <taxon>Paramuricea</taxon>
    </lineage>
</organism>
<dbReference type="EMBL" id="CACRXK020048373">
    <property type="protein sequence ID" value="CAB4046251.1"/>
    <property type="molecule type" value="Genomic_DNA"/>
</dbReference>
<dbReference type="AlphaFoldDB" id="A0A7D9KN33"/>
<evidence type="ECO:0000313" key="2">
    <source>
        <dbReference type="Proteomes" id="UP001152795"/>
    </source>
</evidence>
<feature type="non-terminal residue" evidence="1">
    <location>
        <position position="132"/>
    </location>
</feature>
<dbReference type="PANTHER" id="PTHR38681:SF1">
    <property type="entry name" value="RETROVIRUS-RELATED POL POLYPROTEIN FROM TRANSPOSON 412-LIKE PROTEIN"/>
    <property type="match status" value="1"/>
</dbReference>